<dbReference type="InterPro" id="IPR003731">
    <property type="entry name" value="Di-Nase_FeMo-co_biosynth"/>
</dbReference>
<gene>
    <name evidence="2" type="ORF">AMJ44_13835</name>
</gene>
<dbReference type="Pfam" id="PF02579">
    <property type="entry name" value="Nitro_FeMo-Co"/>
    <property type="match status" value="1"/>
</dbReference>
<evidence type="ECO:0000313" key="2">
    <source>
        <dbReference type="EMBL" id="KPJ63848.1"/>
    </source>
</evidence>
<comment type="caution">
    <text evidence="2">The sequence shown here is derived from an EMBL/GenBank/DDBJ whole genome shotgun (WGS) entry which is preliminary data.</text>
</comment>
<dbReference type="PANTHER" id="PTHR42983">
    <property type="entry name" value="DINITROGENASE IRON-MOLYBDENUM COFACTOR PROTEIN-RELATED"/>
    <property type="match status" value="1"/>
</dbReference>
<feature type="domain" description="Dinitrogenase iron-molybdenum cofactor biosynthesis" evidence="1">
    <location>
        <begin position="14"/>
        <end position="101"/>
    </location>
</feature>
<sequence>MKVCIPTMGKRGLDEQVGEHFGRVPTYTIVDTETNEVEVMDNISEHMGGRGYPPQIIVKTGAEIMLCSNLGRRAITMFEDLGIMVYVGAYGTVRDAIQMWKEGQLQPATDENACRQHAFRREDHGGHHHFH</sequence>
<dbReference type="InterPro" id="IPR033913">
    <property type="entry name" value="MTH1175_dom"/>
</dbReference>
<dbReference type="Proteomes" id="UP000051861">
    <property type="component" value="Unassembled WGS sequence"/>
</dbReference>
<dbReference type="AlphaFoldDB" id="A0A0S7XN06"/>
<proteinExistence type="predicted"/>
<dbReference type="PANTHER" id="PTHR42983:SF1">
    <property type="entry name" value="IRON-MOLYBDENUM PROTEIN"/>
    <property type="match status" value="1"/>
</dbReference>
<reference evidence="2 3" key="1">
    <citation type="journal article" date="2015" name="Microbiome">
        <title>Genomic resolution of linkages in carbon, nitrogen, and sulfur cycling among widespread estuary sediment bacteria.</title>
        <authorList>
            <person name="Baker B.J."/>
            <person name="Lazar C.S."/>
            <person name="Teske A.P."/>
            <person name="Dick G.J."/>
        </authorList>
    </citation>
    <scope>NUCLEOTIDE SEQUENCE [LARGE SCALE GENOMIC DNA]</scope>
    <source>
        <strain evidence="2">DG_54_3</strain>
    </source>
</reference>
<evidence type="ECO:0000313" key="3">
    <source>
        <dbReference type="Proteomes" id="UP000051861"/>
    </source>
</evidence>
<dbReference type="InterPro" id="IPR036105">
    <property type="entry name" value="DiNase_FeMo-co_biosyn_sf"/>
</dbReference>
<dbReference type="CDD" id="cd00851">
    <property type="entry name" value="MTH1175"/>
    <property type="match status" value="1"/>
</dbReference>
<accession>A0A0S7XN06</accession>
<organism evidence="2 3">
    <name type="scientific">candidate division WOR-1 bacterium DG_54_3</name>
    <dbReference type="NCBI Taxonomy" id="1703775"/>
    <lineage>
        <taxon>Bacteria</taxon>
        <taxon>Bacillati</taxon>
        <taxon>Saganbacteria</taxon>
    </lineage>
</organism>
<dbReference type="SUPFAM" id="SSF53146">
    <property type="entry name" value="Nitrogenase accessory factor-like"/>
    <property type="match status" value="1"/>
</dbReference>
<name>A0A0S7XN06_UNCSA</name>
<protein>
    <submittedName>
        <fullName evidence="2">Dinitrogenase iron-molybdenum cofactor biosynthesis protein</fullName>
    </submittedName>
</protein>
<dbReference type="EMBL" id="LIZX01000215">
    <property type="protein sequence ID" value="KPJ63848.1"/>
    <property type="molecule type" value="Genomic_DNA"/>
</dbReference>
<dbReference type="Gene3D" id="3.30.420.130">
    <property type="entry name" value="Dinitrogenase iron-molybdenum cofactor biosynthesis domain"/>
    <property type="match status" value="1"/>
</dbReference>
<evidence type="ECO:0000259" key="1">
    <source>
        <dbReference type="Pfam" id="PF02579"/>
    </source>
</evidence>